<organism evidence="1 2">
    <name type="scientific">Stephania cephalantha</name>
    <dbReference type="NCBI Taxonomy" id="152367"/>
    <lineage>
        <taxon>Eukaryota</taxon>
        <taxon>Viridiplantae</taxon>
        <taxon>Streptophyta</taxon>
        <taxon>Embryophyta</taxon>
        <taxon>Tracheophyta</taxon>
        <taxon>Spermatophyta</taxon>
        <taxon>Magnoliopsida</taxon>
        <taxon>Ranunculales</taxon>
        <taxon>Menispermaceae</taxon>
        <taxon>Menispermoideae</taxon>
        <taxon>Cissampelideae</taxon>
        <taxon>Stephania</taxon>
    </lineage>
</organism>
<dbReference type="InterPro" id="IPR016965">
    <property type="entry name" value="Pase_PHOSPHO-typ"/>
</dbReference>
<proteinExistence type="predicted"/>
<dbReference type="PANTHER" id="PTHR20889:SF12">
    <property type="entry name" value="LP01149P"/>
    <property type="match status" value="1"/>
</dbReference>
<gene>
    <name evidence="1" type="ORF">Scep_026540</name>
</gene>
<comment type="caution">
    <text evidence="1">The sequence shown here is derived from an EMBL/GenBank/DDBJ whole genome shotgun (WGS) entry which is preliminary data.</text>
</comment>
<evidence type="ECO:0000313" key="1">
    <source>
        <dbReference type="EMBL" id="KAK9095071.1"/>
    </source>
</evidence>
<dbReference type="Proteomes" id="UP001419268">
    <property type="component" value="Unassembled WGS sequence"/>
</dbReference>
<dbReference type="EMBL" id="JBBNAG010000011">
    <property type="protein sequence ID" value="KAK9095071.1"/>
    <property type="molecule type" value="Genomic_DNA"/>
</dbReference>
<name>A0AAP0HSM7_9MAGN</name>
<dbReference type="Pfam" id="PF06888">
    <property type="entry name" value="Put_Phosphatase"/>
    <property type="match status" value="1"/>
</dbReference>
<keyword evidence="2" id="KW-1185">Reference proteome</keyword>
<protein>
    <submittedName>
        <fullName evidence="1">Uncharacterized protein</fullName>
    </submittedName>
</protein>
<sequence length="55" mass="6341">MATMIVFDFDKEILDCDSENWVVDGLGFTQLFEELTSTMPWNLAMDIVMGKLYLC</sequence>
<evidence type="ECO:0000313" key="2">
    <source>
        <dbReference type="Proteomes" id="UP001419268"/>
    </source>
</evidence>
<dbReference type="PANTHER" id="PTHR20889">
    <property type="entry name" value="PHOSPHATASE, ORPHAN 1, 2"/>
    <property type="match status" value="1"/>
</dbReference>
<dbReference type="GO" id="GO:0016791">
    <property type="term" value="F:phosphatase activity"/>
    <property type="evidence" value="ECO:0007669"/>
    <property type="project" value="InterPro"/>
</dbReference>
<reference evidence="1 2" key="1">
    <citation type="submission" date="2024-01" db="EMBL/GenBank/DDBJ databases">
        <title>Genome assemblies of Stephania.</title>
        <authorList>
            <person name="Yang L."/>
        </authorList>
    </citation>
    <scope>NUCLEOTIDE SEQUENCE [LARGE SCALE GENOMIC DNA]</scope>
    <source>
        <strain evidence="1">JXDWG</strain>
        <tissue evidence="1">Leaf</tissue>
    </source>
</reference>
<accession>A0AAP0HSM7</accession>
<dbReference type="AlphaFoldDB" id="A0AAP0HSM7"/>